<evidence type="ECO:0000256" key="1">
    <source>
        <dbReference type="SAM" id="MobiDB-lite"/>
    </source>
</evidence>
<comment type="caution">
    <text evidence="2">The sequence shown here is derived from an EMBL/GenBank/DDBJ whole genome shotgun (WGS) entry which is preliminary data.</text>
</comment>
<gene>
    <name evidence="2" type="ORF">FHR84_000478</name>
</gene>
<accession>A0A852YPF5</accession>
<evidence type="ECO:0000313" key="2">
    <source>
        <dbReference type="EMBL" id="NYH77164.1"/>
    </source>
</evidence>
<organism evidence="2 3">
    <name type="scientific">Actinopolyspora biskrensis</name>
    <dbReference type="NCBI Taxonomy" id="1470178"/>
    <lineage>
        <taxon>Bacteria</taxon>
        <taxon>Bacillati</taxon>
        <taxon>Actinomycetota</taxon>
        <taxon>Actinomycetes</taxon>
        <taxon>Actinopolysporales</taxon>
        <taxon>Actinopolysporaceae</taxon>
        <taxon>Actinopolyspora</taxon>
    </lineage>
</organism>
<keyword evidence="3" id="KW-1185">Reference proteome</keyword>
<reference evidence="2 3" key="1">
    <citation type="submission" date="2020-07" db="EMBL/GenBank/DDBJ databases">
        <title>Genomic Encyclopedia of Type Strains, Phase III (KMG-III): the genomes of soil and plant-associated and newly described type strains.</title>
        <authorList>
            <person name="Whitman W."/>
        </authorList>
    </citation>
    <scope>NUCLEOTIDE SEQUENCE [LARGE SCALE GENOMIC DNA]</scope>
    <source>
        <strain evidence="2 3">CECT 8576</strain>
    </source>
</reference>
<dbReference type="Proteomes" id="UP000548304">
    <property type="component" value="Unassembled WGS sequence"/>
</dbReference>
<sequence>MSRCSRIAPMPGHVLPRSGIGCVPEGLSIWDARIRTWLLEHGCAQRIALATPKAPLLQLTRPDGLRGDRQPRGTKPPPGTTRGELMTWR</sequence>
<dbReference type="EMBL" id="JACBYW010000001">
    <property type="protein sequence ID" value="NYH77164.1"/>
    <property type="molecule type" value="Genomic_DNA"/>
</dbReference>
<feature type="region of interest" description="Disordered" evidence="1">
    <location>
        <begin position="59"/>
        <end position="89"/>
    </location>
</feature>
<protein>
    <submittedName>
        <fullName evidence="2">Uncharacterized protein</fullName>
    </submittedName>
</protein>
<evidence type="ECO:0000313" key="3">
    <source>
        <dbReference type="Proteomes" id="UP000548304"/>
    </source>
</evidence>
<dbReference type="AlphaFoldDB" id="A0A852YPF5"/>
<name>A0A852YPF5_9ACTN</name>
<proteinExistence type="predicted"/>